<reference evidence="1" key="1">
    <citation type="submission" date="1997-08" db="PIR data bank">
        <authorList>
            <person name="Baernholdt D."/>
            <person name="Andersen S.O."/>
        </authorList>
    </citation>
    <scope>PROTEIN SEQUENCE</scope>
</reference>
<organism evidence="1">
    <name type="scientific">Tenebrio molitor</name>
    <name type="common">Yellow mealworm beetle</name>
    <dbReference type="NCBI Taxonomy" id="7067"/>
    <lineage>
        <taxon>Eukaryota</taxon>
        <taxon>Metazoa</taxon>
        <taxon>Ecdysozoa</taxon>
        <taxon>Arthropoda</taxon>
        <taxon>Hexapoda</taxon>
        <taxon>Insecta</taxon>
        <taxon>Pterygota</taxon>
        <taxon>Neoptera</taxon>
        <taxon>Endopterygota</taxon>
        <taxon>Coleoptera</taxon>
        <taxon>Polyphaga</taxon>
        <taxon>Cucujiformia</taxon>
        <taxon>Tenebrionidae</taxon>
        <taxon>Tenebrio</taxon>
    </lineage>
</organism>
<dbReference type="PIR" id="S78004">
    <property type="entry name" value="S78004"/>
</dbReference>
<name>Q7M479_TENMO</name>
<dbReference type="AlphaFoldDB" id="Q7M479"/>
<sequence length="53" mass="5835">IIPLTYTAGTPLTYSYSSPIAYADYGYGLSPYAAGYYGNYGYGLPLAYRNLYI</sequence>
<proteinExistence type="evidence at protein level"/>
<accession>Q7M479</accession>
<keyword id="KW-0903">Direct protein sequencing</keyword>
<protein>
    <submittedName>
        <fullName evidence="1">Cuticle structural protein PCP5.8, post-ecdysial</fullName>
    </submittedName>
</protein>
<evidence type="ECO:0000313" key="1">
    <source>
        <dbReference type="PIR" id="S78004"/>
    </source>
</evidence>